<gene>
    <name evidence="2" type="ORF">Tco_0823883</name>
</gene>
<proteinExistence type="predicted"/>
<evidence type="ECO:0000256" key="1">
    <source>
        <dbReference type="SAM" id="MobiDB-lite"/>
    </source>
</evidence>
<evidence type="ECO:0000313" key="3">
    <source>
        <dbReference type="Proteomes" id="UP001151760"/>
    </source>
</evidence>
<evidence type="ECO:0000313" key="2">
    <source>
        <dbReference type="EMBL" id="GJT02714.1"/>
    </source>
</evidence>
<feature type="compositionally biased region" description="Polar residues" evidence="1">
    <location>
        <begin position="123"/>
        <end position="144"/>
    </location>
</feature>
<keyword evidence="3" id="KW-1185">Reference proteome</keyword>
<comment type="caution">
    <text evidence="2">The sequence shown here is derived from an EMBL/GenBank/DDBJ whole genome shotgun (WGS) entry which is preliminary data.</text>
</comment>
<name>A0ABQ5ANT2_9ASTR</name>
<organism evidence="2 3">
    <name type="scientific">Tanacetum coccineum</name>
    <dbReference type="NCBI Taxonomy" id="301880"/>
    <lineage>
        <taxon>Eukaryota</taxon>
        <taxon>Viridiplantae</taxon>
        <taxon>Streptophyta</taxon>
        <taxon>Embryophyta</taxon>
        <taxon>Tracheophyta</taxon>
        <taxon>Spermatophyta</taxon>
        <taxon>Magnoliopsida</taxon>
        <taxon>eudicotyledons</taxon>
        <taxon>Gunneridae</taxon>
        <taxon>Pentapetalae</taxon>
        <taxon>asterids</taxon>
        <taxon>campanulids</taxon>
        <taxon>Asterales</taxon>
        <taxon>Asteraceae</taxon>
        <taxon>Asteroideae</taxon>
        <taxon>Anthemideae</taxon>
        <taxon>Anthemidinae</taxon>
        <taxon>Tanacetum</taxon>
    </lineage>
</organism>
<sequence>MGSANYHAEALMGWFEEFAEGIPLKFYSKEEVLPRNPVELPGTQVENPTRILPSKAEKTQGKLQSAAQGHFWRKVNKLVEARYHARVYYHDDFSKPRLLSTTDIDWKVDSPYAGLPLQDASWSIQGGSYPSSRQSPPLNSNTQEGYEEGRLPLDTEAEELSR</sequence>
<protein>
    <submittedName>
        <fullName evidence="2">Uncharacterized protein</fullName>
    </submittedName>
</protein>
<dbReference type="EMBL" id="BQNB010012370">
    <property type="protein sequence ID" value="GJT02714.1"/>
    <property type="molecule type" value="Genomic_DNA"/>
</dbReference>
<feature type="compositionally biased region" description="Basic and acidic residues" evidence="1">
    <location>
        <begin position="147"/>
        <end position="162"/>
    </location>
</feature>
<accession>A0ABQ5ANT2</accession>
<reference evidence="2" key="1">
    <citation type="journal article" date="2022" name="Int. J. Mol. Sci.">
        <title>Draft Genome of Tanacetum Coccineum: Genomic Comparison of Closely Related Tanacetum-Family Plants.</title>
        <authorList>
            <person name="Yamashiro T."/>
            <person name="Shiraishi A."/>
            <person name="Nakayama K."/>
            <person name="Satake H."/>
        </authorList>
    </citation>
    <scope>NUCLEOTIDE SEQUENCE</scope>
</reference>
<dbReference type="Proteomes" id="UP001151760">
    <property type="component" value="Unassembled WGS sequence"/>
</dbReference>
<reference evidence="2" key="2">
    <citation type="submission" date="2022-01" db="EMBL/GenBank/DDBJ databases">
        <authorList>
            <person name="Yamashiro T."/>
            <person name="Shiraishi A."/>
            <person name="Satake H."/>
            <person name="Nakayama K."/>
        </authorList>
    </citation>
    <scope>NUCLEOTIDE SEQUENCE</scope>
</reference>
<feature type="region of interest" description="Disordered" evidence="1">
    <location>
        <begin position="123"/>
        <end position="162"/>
    </location>
</feature>